<reference evidence="7" key="1">
    <citation type="journal article" date="2017" name="Nature">
        <title>The genome of Chenopodium quinoa.</title>
        <authorList>
            <person name="Jarvis D.E."/>
            <person name="Ho Y.S."/>
            <person name="Lightfoot D.J."/>
            <person name="Schmoeckel S.M."/>
            <person name="Li B."/>
            <person name="Borm T.J.A."/>
            <person name="Ohyanagi H."/>
            <person name="Mineta K."/>
            <person name="Michell C.T."/>
            <person name="Saber N."/>
            <person name="Kharbatia N.M."/>
            <person name="Rupper R.R."/>
            <person name="Sharp A.R."/>
            <person name="Dally N."/>
            <person name="Boughton B.A."/>
            <person name="Woo Y.H."/>
            <person name="Gao G."/>
            <person name="Schijlen E.G.W.M."/>
            <person name="Guo X."/>
            <person name="Momin A.A."/>
            <person name="Negrao S."/>
            <person name="Al-Babili S."/>
            <person name="Gehring C."/>
            <person name="Roessner U."/>
            <person name="Jung C."/>
            <person name="Murphy K."/>
            <person name="Arold S.T."/>
            <person name="Gojobori T."/>
            <person name="van der Linden C.G."/>
            <person name="van Loo E.N."/>
            <person name="Jellen E.N."/>
            <person name="Maughan P.J."/>
            <person name="Tester M."/>
        </authorList>
    </citation>
    <scope>NUCLEOTIDE SEQUENCE [LARGE SCALE GENOMIC DNA]</scope>
    <source>
        <strain evidence="7">cv. PI 614886</strain>
    </source>
</reference>
<dbReference type="Gene3D" id="1.10.510.10">
    <property type="entry name" value="Transferase(Phosphotransferase) domain 1"/>
    <property type="match status" value="1"/>
</dbReference>
<proteinExistence type="predicted"/>
<dbReference type="GO" id="GO:0005524">
    <property type="term" value="F:ATP binding"/>
    <property type="evidence" value="ECO:0007669"/>
    <property type="project" value="InterPro"/>
</dbReference>
<dbReference type="EnsemblPlants" id="AUR62018587-RA">
    <property type="protein sequence ID" value="AUR62018587-RA:cds"/>
    <property type="gene ID" value="AUR62018587"/>
</dbReference>
<dbReference type="PANTHER" id="PTHR13902">
    <property type="entry name" value="SERINE/THREONINE-PROTEIN KINASE WNK WITH NO LYSINE -RELATED"/>
    <property type="match status" value="1"/>
</dbReference>
<dbReference type="PROSITE" id="PS50011">
    <property type="entry name" value="PROTEIN_KINASE_DOM"/>
    <property type="match status" value="1"/>
</dbReference>
<dbReference type="SMART" id="SM00220">
    <property type="entry name" value="S_TKc"/>
    <property type="match status" value="1"/>
</dbReference>
<dbReference type="EC" id="2.7.11.1" evidence="1"/>
<feature type="domain" description="Protein kinase" evidence="6">
    <location>
        <begin position="1"/>
        <end position="255"/>
    </location>
</feature>
<evidence type="ECO:0000256" key="1">
    <source>
        <dbReference type="ARBA" id="ARBA00012513"/>
    </source>
</evidence>
<keyword evidence="8" id="KW-1185">Reference proteome</keyword>
<accession>A0A803LTP3</accession>
<organism evidence="7 8">
    <name type="scientific">Chenopodium quinoa</name>
    <name type="common">Quinoa</name>
    <dbReference type="NCBI Taxonomy" id="63459"/>
    <lineage>
        <taxon>Eukaryota</taxon>
        <taxon>Viridiplantae</taxon>
        <taxon>Streptophyta</taxon>
        <taxon>Embryophyta</taxon>
        <taxon>Tracheophyta</taxon>
        <taxon>Spermatophyta</taxon>
        <taxon>Magnoliopsida</taxon>
        <taxon>eudicotyledons</taxon>
        <taxon>Gunneridae</taxon>
        <taxon>Pentapetalae</taxon>
        <taxon>Caryophyllales</taxon>
        <taxon>Chenopodiaceae</taxon>
        <taxon>Chenopodioideae</taxon>
        <taxon>Atripliceae</taxon>
        <taxon>Chenopodium</taxon>
    </lineage>
</organism>
<dbReference type="Gene3D" id="3.30.200.20">
    <property type="entry name" value="Phosphorylase Kinase, domain 1"/>
    <property type="match status" value="1"/>
</dbReference>
<evidence type="ECO:0000313" key="7">
    <source>
        <dbReference type="EnsemblPlants" id="AUR62018587-RA:cds"/>
    </source>
</evidence>
<evidence type="ECO:0000259" key="6">
    <source>
        <dbReference type="PROSITE" id="PS50011"/>
    </source>
</evidence>
<comment type="catalytic activity">
    <reaction evidence="5">
        <text>L-seryl-[protein] + ATP = O-phospho-L-seryl-[protein] + ADP + H(+)</text>
        <dbReference type="Rhea" id="RHEA:17989"/>
        <dbReference type="Rhea" id="RHEA-COMP:9863"/>
        <dbReference type="Rhea" id="RHEA-COMP:11604"/>
        <dbReference type="ChEBI" id="CHEBI:15378"/>
        <dbReference type="ChEBI" id="CHEBI:29999"/>
        <dbReference type="ChEBI" id="CHEBI:30616"/>
        <dbReference type="ChEBI" id="CHEBI:83421"/>
        <dbReference type="ChEBI" id="CHEBI:456216"/>
        <dbReference type="EC" id="2.7.11.1"/>
    </reaction>
</comment>
<evidence type="ECO:0000256" key="4">
    <source>
        <dbReference type="ARBA" id="ARBA00047899"/>
    </source>
</evidence>
<keyword evidence="2" id="KW-0723">Serine/threonine-protein kinase</keyword>
<keyword evidence="3" id="KW-0808">Transferase</keyword>
<evidence type="ECO:0000256" key="2">
    <source>
        <dbReference type="ARBA" id="ARBA00022527"/>
    </source>
</evidence>
<protein>
    <recommendedName>
        <fullName evidence="1">non-specific serine/threonine protein kinase</fullName>
        <ecNumber evidence="1">2.7.11.1</ecNumber>
    </recommendedName>
</protein>
<dbReference type="InterPro" id="IPR011009">
    <property type="entry name" value="Kinase-like_dom_sf"/>
</dbReference>
<dbReference type="GO" id="GO:0004674">
    <property type="term" value="F:protein serine/threonine kinase activity"/>
    <property type="evidence" value="ECO:0007669"/>
    <property type="project" value="UniProtKB-KW"/>
</dbReference>
<name>A0A803LTP3_CHEQI</name>
<dbReference type="SUPFAM" id="SSF56112">
    <property type="entry name" value="Protein kinase-like (PK-like)"/>
    <property type="match status" value="1"/>
</dbReference>
<dbReference type="Proteomes" id="UP000596660">
    <property type="component" value="Unplaced"/>
</dbReference>
<dbReference type="InterPro" id="IPR050588">
    <property type="entry name" value="WNK_Ser-Thr_kinase"/>
</dbReference>
<evidence type="ECO:0000256" key="5">
    <source>
        <dbReference type="ARBA" id="ARBA00048679"/>
    </source>
</evidence>
<evidence type="ECO:0000313" key="8">
    <source>
        <dbReference type="Proteomes" id="UP000596660"/>
    </source>
</evidence>
<dbReference type="Gramene" id="AUR62018587-RA">
    <property type="protein sequence ID" value="AUR62018587-RA:cds"/>
    <property type="gene ID" value="AUR62018587"/>
</dbReference>
<sequence length="255" mass="28835">MKTLDPSRNKAFDQDNGIEVAWNKIDLSEDILKSEKQLQRLYAEANLLKSLKHENVITCYHSWIDDRNKSINLITLLFISGDIRKYRKKHKSLGIDTNWKAIKNWRDRSLNGQSHNPPTIHRDLKCENIFVNGYSGKVKIGDLGLATVLEHGTALSVTGTPEFMAPDNATQVYKKVSSGIKAAALSKVTDPLVRNFIDKCLASVSERLSTIELLKDPFLASMSDYLCTPRCSPSLCARAVLFLQLLLILKFFRRL</sequence>
<keyword evidence="3" id="KW-0418">Kinase</keyword>
<comment type="catalytic activity">
    <reaction evidence="4">
        <text>L-threonyl-[protein] + ATP = O-phospho-L-threonyl-[protein] + ADP + H(+)</text>
        <dbReference type="Rhea" id="RHEA:46608"/>
        <dbReference type="Rhea" id="RHEA-COMP:11060"/>
        <dbReference type="Rhea" id="RHEA-COMP:11605"/>
        <dbReference type="ChEBI" id="CHEBI:15378"/>
        <dbReference type="ChEBI" id="CHEBI:30013"/>
        <dbReference type="ChEBI" id="CHEBI:30616"/>
        <dbReference type="ChEBI" id="CHEBI:61977"/>
        <dbReference type="ChEBI" id="CHEBI:456216"/>
        <dbReference type="EC" id="2.7.11.1"/>
    </reaction>
</comment>
<dbReference type="Pfam" id="PF00069">
    <property type="entry name" value="Pkinase"/>
    <property type="match status" value="1"/>
</dbReference>
<evidence type="ECO:0000256" key="3">
    <source>
        <dbReference type="ARBA" id="ARBA00022777"/>
    </source>
</evidence>
<dbReference type="AlphaFoldDB" id="A0A803LTP3"/>
<dbReference type="InterPro" id="IPR000719">
    <property type="entry name" value="Prot_kinase_dom"/>
</dbReference>
<reference evidence="7" key="2">
    <citation type="submission" date="2021-03" db="UniProtKB">
        <authorList>
            <consortium name="EnsemblPlants"/>
        </authorList>
    </citation>
    <scope>IDENTIFICATION</scope>
</reference>